<comment type="caution">
    <text evidence="1">The sequence shown here is derived from an EMBL/GenBank/DDBJ whole genome shotgun (WGS) entry which is preliminary data.</text>
</comment>
<dbReference type="EMBL" id="JACGZW010000023">
    <property type="protein sequence ID" value="MBB1159837.1"/>
    <property type="molecule type" value="Genomic_DNA"/>
</dbReference>
<dbReference type="Proteomes" id="UP000526734">
    <property type="component" value="Unassembled WGS sequence"/>
</dbReference>
<dbReference type="RefSeq" id="WP_182896489.1">
    <property type="nucleotide sequence ID" value="NZ_JACGZW010000023.1"/>
</dbReference>
<evidence type="ECO:0000313" key="1">
    <source>
        <dbReference type="EMBL" id="MBB1159837.1"/>
    </source>
</evidence>
<dbReference type="AlphaFoldDB" id="A0A7W3ZG73"/>
<gene>
    <name evidence="1" type="ORF">H4281_42400</name>
</gene>
<keyword evidence="2" id="KW-1185">Reference proteome</keyword>
<organism evidence="1 2">
    <name type="scientific">Amycolatopsis dendrobii</name>
    <dbReference type="NCBI Taxonomy" id="2760662"/>
    <lineage>
        <taxon>Bacteria</taxon>
        <taxon>Bacillati</taxon>
        <taxon>Actinomycetota</taxon>
        <taxon>Actinomycetes</taxon>
        <taxon>Pseudonocardiales</taxon>
        <taxon>Pseudonocardiaceae</taxon>
        <taxon>Amycolatopsis</taxon>
    </lineage>
</organism>
<sequence length="73" mass="7901">MHRLRVRENRGEFRTTKPSAQFISADLAPRSVAGLPENPVRGRTGFLVAAFDQILGSGEQQSGLGTVLPGPQR</sequence>
<reference evidence="1 2" key="1">
    <citation type="submission" date="2020-08" db="EMBL/GenBank/DDBJ databases">
        <title>Amycolatopsis sp. nov. DR6-1 isolated from Dendrobium heterocarpum.</title>
        <authorList>
            <person name="Tedsree N."/>
            <person name="Kuncharoen N."/>
            <person name="Likhitwitayawuid K."/>
            <person name="Tanasupawat S."/>
        </authorList>
    </citation>
    <scope>NUCLEOTIDE SEQUENCE [LARGE SCALE GENOMIC DNA]</scope>
    <source>
        <strain evidence="1 2">DR6-1</strain>
    </source>
</reference>
<protein>
    <submittedName>
        <fullName evidence="1">Uncharacterized protein</fullName>
    </submittedName>
</protein>
<accession>A0A7W3ZG73</accession>
<name>A0A7W3ZG73_9PSEU</name>
<evidence type="ECO:0000313" key="2">
    <source>
        <dbReference type="Proteomes" id="UP000526734"/>
    </source>
</evidence>
<proteinExistence type="predicted"/>